<organism evidence="3 4">
    <name type="scientific">Candidatus Korobacter versatilis</name>
    <dbReference type="NCBI Taxonomy" id="658062"/>
    <lineage>
        <taxon>Bacteria</taxon>
        <taxon>Pseudomonadati</taxon>
        <taxon>Acidobacteriota</taxon>
        <taxon>Terriglobia</taxon>
        <taxon>Terriglobales</taxon>
        <taxon>Candidatus Korobacteraceae</taxon>
        <taxon>Candidatus Korobacter</taxon>
    </lineage>
</organism>
<gene>
    <name evidence="3" type="ORF">HYX28_05960</name>
</gene>
<sequence>MRARILTLVLLGISVLSQGQAKPSSAWKQDLDYVVRQLVETHPNLYRRISKKDFDASVEKLRRDLPSLSDDEIAVRLMQLVASVRDEHTSLYPAAGSAEGKWFPVRFYRFTDGLVITAVDKRFPELAGARVVRVGDLSAEEACERAQSVFSSDNPSGALDAPFVLASPRVVRGLHISSRSDALTLRVTTRSGEERTVEIPAVAGKGGFDFYQYGEMFGPVDDLVTAFGGRVPDAFLLDPDKNTDLPLHLRGRRAFWFTYEPQKALLYFQLNSVREKSKYSRETLTQTMQRMLTFADLHPVELFVLDLRYNSGGNGALNEGIMREFIKRDSTFNRPGHLFVLVGRKTYSAAADLAMRMLRHTNSAFVGEPIGASPNGSGDPDSSTLPFSGMHLAISTNYVIGGRSKDMSWEVPVEFPAQSSSAQYFAGTDPAMDVVLDPAQHADVIDVLLRDGGAKARALYDERKRRFGTLLWWQPFERNNMNHEGYHLLEQGRKDDAVVAFEMNADRYPGSWEQWDSLAEGLMGAGRNREAIAAYRKALAISPNNFNAGFAKKSIEKMEAELAKAR</sequence>
<evidence type="ECO:0000256" key="1">
    <source>
        <dbReference type="PROSITE-ProRule" id="PRU00339"/>
    </source>
</evidence>
<dbReference type="AlphaFoldDB" id="A0A932A7U0"/>
<dbReference type="SUPFAM" id="SSF48452">
    <property type="entry name" value="TPR-like"/>
    <property type="match status" value="1"/>
</dbReference>
<keyword evidence="2" id="KW-0732">Signal</keyword>
<feature type="repeat" description="TPR" evidence="1">
    <location>
        <begin position="512"/>
        <end position="545"/>
    </location>
</feature>
<dbReference type="InterPro" id="IPR011990">
    <property type="entry name" value="TPR-like_helical_dom_sf"/>
</dbReference>
<feature type="chain" id="PRO_5037457628" description="Peptidase S41" evidence="2">
    <location>
        <begin position="22"/>
        <end position="566"/>
    </location>
</feature>
<evidence type="ECO:0000256" key="2">
    <source>
        <dbReference type="SAM" id="SignalP"/>
    </source>
</evidence>
<comment type="caution">
    <text evidence="3">The sequence shown here is derived from an EMBL/GenBank/DDBJ whole genome shotgun (WGS) entry which is preliminary data.</text>
</comment>
<accession>A0A932A7U0</accession>
<evidence type="ECO:0000313" key="4">
    <source>
        <dbReference type="Proteomes" id="UP000779809"/>
    </source>
</evidence>
<dbReference type="InterPro" id="IPR019734">
    <property type="entry name" value="TPR_rpt"/>
</dbReference>
<keyword evidence="1" id="KW-0802">TPR repeat</keyword>
<dbReference type="SUPFAM" id="SSF52096">
    <property type="entry name" value="ClpP/crotonase"/>
    <property type="match status" value="1"/>
</dbReference>
<name>A0A932A7U0_9BACT</name>
<evidence type="ECO:0000313" key="3">
    <source>
        <dbReference type="EMBL" id="MBI2678306.1"/>
    </source>
</evidence>
<dbReference type="Gene3D" id="1.25.40.10">
    <property type="entry name" value="Tetratricopeptide repeat domain"/>
    <property type="match status" value="1"/>
</dbReference>
<evidence type="ECO:0008006" key="5">
    <source>
        <dbReference type="Google" id="ProtNLM"/>
    </source>
</evidence>
<dbReference type="Proteomes" id="UP000779809">
    <property type="component" value="Unassembled WGS sequence"/>
</dbReference>
<dbReference type="SMART" id="SM00028">
    <property type="entry name" value="TPR"/>
    <property type="match status" value="1"/>
</dbReference>
<proteinExistence type="predicted"/>
<dbReference type="Gene3D" id="3.90.226.10">
    <property type="entry name" value="2-enoyl-CoA Hydratase, Chain A, domain 1"/>
    <property type="match status" value="1"/>
</dbReference>
<dbReference type="EMBL" id="JACPNR010000006">
    <property type="protein sequence ID" value="MBI2678306.1"/>
    <property type="molecule type" value="Genomic_DNA"/>
</dbReference>
<reference evidence="3" key="1">
    <citation type="submission" date="2020-07" db="EMBL/GenBank/DDBJ databases">
        <title>Huge and variable diversity of episymbiotic CPR bacteria and DPANN archaea in groundwater ecosystems.</title>
        <authorList>
            <person name="He C.Y."/>
            <person name="Keren R."/>
            <person name="Whittaker M."/>
            <person name="Farag I.F."/>
            <person name="Doudna J."/>
            <person name="Cate J.H.D."/>
            <person name="Banfield J.F."/>
        </authorList>
    </citation>
    <scope>NUCLEOTIDE SEQUENCE</scope>
    <source>
        <strain evidence="3">NC_groundwater_580_Pr5_B-0.1um_64_19</strain>
    </source>
</reference>
<dbReference type="PROSITE" id="PS50005">
    <property type="entry name" value="TPR"/>
    <property type="match status" value="1"/>
</dbReference>
<protein>
    <recommendedName>
        <fullName evidence="5">Peptidase S41</fullName>
    </recommendedName>
</protein>
<dbReference type="InterPro" id="IPR029045">
    <property type="entry name" value="ClpP/crotonase-like_dom_sf"/>
</dbReference>
<feature type="signal peptide" evidence="2">
    <location>
        <begin position="1"/>
        <end position="21"/>
    </location>
</feature>